<dbReference type="AlphaFoldDB" id="A0A0F9RSL9"/>
<sequence>MTRKDVLLFEADFRKRFLLLNKELRKLEKRLLIIVRQSIKGAKLSTIYWNRIKIEVTKLYAEMGALFISWSEKNIPWRYKKSLVLMGKRIANTQYIANMASKGLRKLATSRYSLTIMRGLYDDAVQSYLSGLNLGKKNLFTLFRNTQQMLYDEALININVTAGFEMGNLRQAKTMLTELFKTSEWLIVDNKQFIQAGKMRYKPHYYAELVARTKFHQAHSQAALAQGANYGTDLMQVSSHNTTTKICMDFEGKIFSMSGKDKRFPPLTDSPPYHPNCLHLIFPTFESAMQVQGTLESFSAFSKGNISTPPLPPSFIPIGNR</sequence>
<dbReference type="InterPro" id="IPR009319">
    <property type="entry name" value="Phage_A118_VSP1"/>
</dbReference>
<proteinExistence type="predicted"/>
<dbReference type="EMBL" id="LAZR01000725">
    <property type="protein sequence ID" value="KKN59450.1"/>
    <property type="molecule type" value="Genomic_DNA"/>
</dbReference>
<dbReference type="GO" id="GO:0005198">
    <property type="term" value="F:structural molecule activity"/>
    <property type="evidence" value="ECO:0007669"/>
    <property type="project" value="InterPro"/>
</dbReference>
<evidence type="ECO:0008006" key="2">
    <source>
        <dbReference type="Google" id="ProtNLM"/>
    </source>
</evidence>
<comment type="caution">
    <text evidence="1">The sequence shown here is derived from an EMBL/GenBank/DDBJ whole genome shotgun (WGS) entry which is preliminary data.</text>
</comment>
<protein>
    <recommendedName>
        <fullName evidence="2">Phage head morphogenesis domain-containing protein</fullName>
    </recommendedName>
</protein>
<gene>
    <name evidence="1" type="ORF">LCGC14_0541620</name>
</gene>
<reference evidence="1" key="1">
    <citation type="journal article" date="2015" name="Nature">
        <title>Complex archaea that bridge the gap between prokaryotes and eukaryotes.</title>
        <authorList>
            <person name="Spang A."/>
            <person name="Saw J.H."/>
            <person name="Jorgensen S.L."/>
            <person name="Zaremba-Niedzwiedzka K."/>
            <person name="Martijn J."/>
            <person name="Lind A.E."/>
            <person name="van Eijk R."/>
            <person name="Schleper C."/>
            <person name="Guy L."/>
            <person name="Ettema T.J."/>
        </authorList>
    </citation>
    <scope>NUCLEOTIDE SEQUENCE</scope>
</reference>
<accession>A0A0F9RSL9</accession>
<name>A0A0F9RSL9_9ZZZZ</name>
<evidence type="ECO:0000313" key="1">
    <source>
        <dbReference type="EMBL" id="KKN59450.1"/>
    </source>
</evidence>
<organism evidence="1">
    <name type="scientific">marine sediment metagenome</name>
    <dbReference type="NCBI Taxonomy" id="412755"/>
    <lineage>
        <taxon>unclassified sequences</taxon>
        <taxon>metagenomes</taxon>
        <taxon>ecological metagenomes</taxon>
    </lineage>
</organism>
<dbReference type="Pfam" id="PF06152">
    <property type="entry name" value="Phage_min_cap2"/>
    <property type="match status" value="1"/>
</dbReference>